<reference evidence="2" key="1">
    <citation type="journal article" date="2014" name="Int. J. Syst. Evol. Microbiol.">
        <title>Complete genome sequence of Corynebacterium casei LMG S-19264T (=DSM 44701T), isolated from a smear-ripened cheese.</title>
        <authorList>
            <consortium name="US DOE Joint Genome Institute (JGI-PGF)"/>
            <person name="Walter F."/>
            <person name="Albersmeier A."/>
            <person name="Kalinowski J."/>
            <person name="Ruckert C."/>
        </authorList>
    </citation>
    <scope>NUCLEOTIDE SEQUENCE</scope>
    <source>
        <strain evidence="2">VKM Ac-1020</strain>
    </source>
</reference>
<reference evidence="2" key="2">
    <citation type="submission" date="2023-01" db="EMBL/GenBank/DDBJ databases">
        <authorList>
            <person name="Sun Q."/>
            <person name="Evtushenko L."/>
        </authorList>
    </citation>
    <scope>NUCLEOTIDE SEQUENCE</scope>
    <source>
        <strain evidence="2">VKM Ac-1020</strain>
    </source>
</reference>
<sequence length="186" mass="19569">MIAVEIAPVTLPDAVDARDAQDFLDYLEIAATVMREQSGAGVGAQKPADALERLRGATCVPLLARIAGRAAGAAQFMAPTDGGALASISVFVPRRDAGILEAMLIKAVEEQARAHWFGAVRAVSLHRPDTEGDVIPAADGGETAPRDPQARALAESGYALETVTRHPTGWGDLEYLAAEWRKDLAG</sequence>
<evidence type="ECO:0000313" key="2">
    <source>
        <dbReference type="EMBL" id="GLJ62449.1"/>
    </source>
</evidence>
<dbReference type="PROSITE" id="PS51186">
    <property type="entry name" value="GNAT"/>
    <property type="match status" value="1"/>
</dbReference>
<organism evidence="2 3">
    <name type="scientific">Microbacterium barkeri</name>
    <dbReference type="NCBI Taxonomy" id="33917"/>
    <lineage>
        <taxon>Bacteria</taxon>
        <taxon>Bacillati</taxon>
        <taxon>Actinomycetota</taxon>
        <taxon>Actinomycetes</taxon>
        <taxon>Micrococcales</taxon>
        <taxon>Microbacteriaceae</taxon>
        <taxon>Microbacterium</taxon>
    </lineage>
</organism>
<gene>
    <name evidence="2" type="ORF">GCM10017576_25790</name>
</gene>
<dbReference type="InterPro" id="IPR000182">
    <property type="entry name" value="GNAT_dom"/>
</dbReference>
<evidence type="ECO:0000313" key="3">
    <source>
        <dbReference type="Proteomes" id="UP001142462"/>
    </source>
</evidence>
<comment type="caution">
    <text evidence="2">The sequence shown here is derived from an EMBL/GenBank/DDBJ whole genome shotgun (WGS) entry which is preliminary data.</text>
</comment>
<proteinExistence type="predicted"/>
<keyword evidence="3" id="KW-1185">Reference proteome</keyword>
<protein>
    <recommendedName>
        <fullName evidence="1">N-acetyltransferase domain-containing protein</fullName>
    </recommendedName>
</protein>
<evidence type="ECO:0000259" key="1">
    <source>
        <dbReference type="PROSITE" id="PS51186"/>
    </source>
</evidence>
<name>A0A9W6H5P5_9MICO</name>
<dbReference type="Proteomes" id="UP001142462">
    <property type="component" value="Unassembled WGS sequence"/>
</dbReference>
<feature type="domain" description="N-acetyltransferase" evidence="1">
    <location>
        <begin position="4"/>
        <end position="185"/>
    </location>
</feature>
<dbReference type="AlphaFoldDB" id="A0A9W6H5P5"/>
<dbReference type="GO" id="GO:0016747">
    <property type="term" value="F:acyltransferase activity, transferring groups other than amino-acyl groups"/>
    <property type="evidence" value="ECO:0007669"/>
    <property type="project" value="InterPro"/>
</dbReference>
<dbReference type="EMBL" id="BSEJ01000013">
    <property type="protein sequence ID" value="GLJ62449.1"/>
    <property type="molecule type" value="Genomic_DNA"/>
</dbReference>
<accession>A0A9W6H5P5</accession>